<keyword evidence="3 7" id="KW-0312">Gluconeogenesis</keyword>
<dbReference type="InterPro" id="IPR001672">
    <property type="entry name" value="G6P_Isomerase"/>
</dbReference>
<dbReference type="UniPathway" id="UPA00109">
    <property type="reaction ID" value="UER00181"/>
</dbReference>
<protein>
    <recommendedName>
        <fullName evidence="7">Glucose-6-phosphate isomerase</fullName>
        <shortName evidence="7">GPI</shortName>
        <ecNumber evidence="7">5.3.1.9</ecNumber>
    </recommendedName>
    <alternativeName>
        <fullName evidence="7">Phosphoglucose isomerase</fullName>
        <shortName evidence="7">PGI</shortName>
    </alternativeName>
    <alternativeName>
        <fullName evidence="7">Phosphohexose isomerase</fullName>
        <shortName evidence="7">PHI</shortName>
    </alternativeName>
</protein>
<keyword evidence="4 7" id="KW-0324">Glycolysis</keyword>
<dbReference type="PROSITE" id="PS00765">
    <property type="entry name" value="P_GLUCOSE_ISOMERASE_1"/>
    <property type="match status" value="1"/>
</dbReference>
<accession>A0A7X9X4G9</accession>
<dbReference type="GO" id="GO:0097367">
    <property type="term" value="F:carbohydrate derivative binding"/>
    <property type="evidence" value="ECO:0007669"/>
    <property type="project" value="InterPro"/>
</dbReference>
<dbReference type="InterPro" id="IPR035482">
    <property type="entry name" value="SIS_PGI_2"/>
</dbReference>
<keyword evidence="7" id="KW-0963">Cytoplasm</keyword>
<comment type="caution">
    <text evidence="9">The sequence shown here is derived from an EMBL/GenBank/DDBJ whole genome shotgun (WGS) entry which is preliminary data.</text>
</comment>
<dbReference type="Gene3D" id="3.40.50.10490">
    <property type="entry name" value="Glucose-6-phosphate isomerase like protein, domain 1"/>
    <property type="match status" value="2"/>
</dbReference>
<dbReference type="GO" id="GO:0006094">
    <property type="term" value="P:gluconeogenesis"/>
    <property type="evidence" value="ECO:0007669"/>
    <property type="project" value="UniProtKB-UniRule"/>
</dbReference>
<dbReference type="CDD" id="cd05016">
    <property type="entry name" value="SIS_PGI_2"/>
    <property type="match status" value="1"/>
</dbReference>
<proteinExistence type="inferred from homology"/>
<dbReference type="GO" id="GO:0004347">
    <property type="term" value="F:glucose-6-phosphate isomerase activity"/>
    <property type="evidence" value="ECO:0007669"/>
    <property type="project" value="UniProtKB-UniRule"/>
</dbReference>
<dbReference type="PROSITE" id="PS51463">
    <property type="entry name" value="P_GLUCOSE_ISOMERASE_3"/>
    <property type="match status" value="1"/>
</dbReference>
<dbReference type="SUPFAM" id="SSF53697">
    <property type="entry name" value="SIS domain"/>
    <property type="match status" value="1"/>
</dbReference>
<dbReference type="GO" id="GO:0006096">
    <property type="term" value="P:glycolytic process"/>
    <property type="evidence" value="ECO:0007669"/>
    <property type="project" value="UniProtKB-UniRule"/>
</dbReference>
<organism evidence="9 10">
    <name type="scientific">Paraburkholderia antibiotica</name>
    <dbReference type="NCBI Taxonomy" id="2728839"/>
    <lineage>
        <taxon>Bacteria</taxon>
        <taxon>Pseudomonadati</taxon>
        <taxon>Pseudomonadota</taxon>
        <taxon>Betaproteobacteria</taxon>
        <taxon>Burkholderiales</taxon>
        <taxon>Burkholderiaceae</taxon>
        <taxon>Paraburkholderia</taxon>
    </lineage>
</organism>
<feature type="active site" description="Proton donor" evidence="7">
    <location>
        <position position="350"/>
    </location>
</feature>
<comment type="function">
    <text evidence="7">Catalyzes the reversible isomerization of glucose-6-phosphate to fructose-6-phosphate.</text>
</comment>
<evidence type="ECO:0000256" key="8">
    <source>
        <dbReference type="RuleBase" id="RU000612"/>
    </source>
</evidence>
<dbReference type="CDD" id="cd05015">
    <property type="entry name" value="SIS_PGI_1"/>
    <property type="match status" value="1"/>
</dbReference>
<dbReference type="GO" id="GO:0051156">
    <property type="term" value="P:glucose 6-phosphate metabolic process"/>
    <property type="evidence" value="ECO:0007669"/>
    <property type="project" value="TreeGrafter"/>
</dbReference>
<feature type="active site" evidence="7">
    <location>
        <position position="381"/>
    </location>
</feature>
<dbReference type="GO" id="GO:0048029">
    <property type="term" value="F:monosaccharide binding"/>
    <property type="evidence" value="ECO:0007669"/>
    <property type="project" value="TreeGrafter"/>
</dbReference>
<evidence type="ECO:0000256" key="1">
    <source>
        <dbReference type="ARBA" id="ARBA00004926"/>
    </source>
</evidence>
<dbReference type="NCBIfam" id="NF001211">
    <property type="entry name" value="PRK00179.1"/>
    <property type="match status" value="1"/>
</dbReference>
<dbReference type="Proteomes" id="UP000583127">
    <property type="component" value="Unassembled WGS sequence"/>
</dbReference>
<dbReference type="EC" id="5.3.1.9" evidence="7"/>
<dbReference type="PROSITE" id="PS00174">
    <property type="entry name" value="P_GLUCOSE_ISOMERASE_2"/>
    <property type="match status" value="1"/>
</dbReference>
<dbReference type="PRINTS" id="PR00662">
    <property type="entry name" value="G6PISOMERASE"/>
</dbReference>
<evidence type="ECO:0000256" key="5">
    <source>
        <dbReference type="ARBA" id="ARBA00023235"/>
    </source>
</evidence>
<dbReference type="InterPro" id="IPR023096">
    <property type="entry name" value="G6P_Isomerase_C"/>
</dbReference>
<dbReference type="GO" id="GO:0005829">
    <property type="term" value="C:cytosol"/>
    <property type="evidence" value="ECO:0007669"/>
    <property type="project" value="TreeGrafter"/>
</dbReference>
<comment type="subcellular location">
    <subcellularLocation>
        <location evidence="7">Cytoplasm</location>
    </subcellularLocation>
</comment>
<evidence type="ECO:0000256" key="4">
    <source>
        <dbReference type="ARBA" id="ARBA00023152"/>
    </source>
</evidence>
<reference evidence="9 10" key="1">
    <citation type="submission" date="2020-04" db="EMBL/GenBank/DDBJ databases">
        <title>Paraburkholderia sp. G-4-1-8 isolated from soil.</title>
        <authorList>
            <person name="Dahal R.H."/>
        </authorList>
    </citation>
    <scope>NUCLEOTIDE SEQUENCE [LARGE SCALE GENOMIC DNA]</scope>
    <source>
        <strain evidence="9 10">G-4-1-8</strain>
    </source>
</reference>
<evidence type="ECO:0000313" key="10">
    <source>
        <dbReference type="Proteomes" id="UP000583127"/>
    </source>
</evidence>
<evidence type="ECO:0000256" key="6">
    <source>
        <dbReference type="ARBA" id="ARBA00029321"/>
    </source>
</evidence>
<comment type="pathway">
    <text evidence="1 7 8">Carbohydrate degradation; glycolysis; D-glyceraldehyde 3-phosphate and glycerone phosphate from D-glucose: step 2/4.</text>
</comment>
<comment type="similarity">
    <text evidence="2 7 8">Belongs to the GPI family.</text>
</comment>
<evidence type="ECO:0000256" key="3">
    <source>
        <dbReference type="ARBA" id="ARBA00022432"/>
    </source>
</evidence>
<evidence type="ECO:0000256" key="2">
    <source>
        <dbReference type="ARBA" id="ARBA00006604"/>
    </source>
</evidence>
<dbReference type="Pfam" id="PF00342">
    <property type="entry name" value="PGI"/>
    <property type="match status" value="1"/>
</dbReference>
<sequence length="540" mass="59136">MTQNSLPSWSSLQTHYNAIRDAHLRDWFAPENDPAPTRAERFTFAGGGLAADFSKHRITDETLRLLVQLAREAGVEKRRDAMFAGEVVNPTEGRAALHTALRATDPNAPFFADVQAERKKMAGFAEQIRSGAWTGYTGKRIRYVVNIGIGGSDLGPKMVVHALHHLATPDISTHFVSNVDGADLYNVMQQIDPEETLAIIVSKTFTTLETMTNAHSLRDWFLQKGCPESALAKHFVGVSANTAEVVKFGIAKENVFSMWDWVGGRYSLWSAVGLSIMIAVGPQQFDELLAGANEMDQHFRSAPLEKNLPVLLGMIGIWYRNFFGSQSYLVAPYSQALHFLPSYLQQLEMESNGKSARLDGAFVDYATSAVTWGEPGTNGQHAFFQMLHQGPTIVPIDFIAVLTPEHPLASHHPKLLANCFAQSEALMLGRTLEEAQKVAGPDKPELAPHLTFPGNRPTATLLVDALTARSLGALIALYEHKVLVQASVWNINPFDQWGVELGKILGKVVEADLGAPAADVKRHDSSTAALIARARAALKR</sequence>
<dbReference type="InterPro" id="IPR035476">
    <property type="entry name" value="SIS_PGI_1"/>
</dbReference>
<keyword evidence="10" id="KW-1185">Reference proteome</keyword>
<dbReference type="AlphaFoldDB" id="A0A7X9X4G9"/>
<dbReference type="RefSeq" id="WP_169497553.1">
    <property type="nucleotide sequence ID" value="NZ_JABBFZ010000004.1"/>
</dbReference>
<feature type="active site" evidence="7">
    <location>
        <position position="503"/>
    </location>
</feature>
<keyword evidence="5 7" id="KW-0413">Isomerase</keyword>
<evidence type="ECO:0000256" key="7">
    <source>
        <dbReference type="HAMAP-Rule" id="MF_00473"/>
    </source>
</evidence>
<gene>
    <name evidence="7 9" type="primary">pgi</name>
    <name evidence="9" type="ORF">HHL14_10615</name>
</gene>
<name>A0A7X9X4G9_9BURK</name>
<dbReference type="UniPathway" id="UPA00138"/>
<dbReference type="Gene3D" id="1.10.1390.10">
    <property type="match status" value="1"/>
</dbReference>
<comment type="catalytic activity">
    <reaction evidence="6 7 8">
        <text>alpha-D-glucose 6-phosphate = beta-D-fructose 6-phosphate</text>
        <dbReference type="Rhea" id="RHEA:11816"/>
        <dbReference type="ChEBI" id="CHEBI:57634"/>
        <dbReference type="ChEBI" id="CHEBI:58225"/>
        <dbReference type="EC" id="5.3.1.9"/>
    </reaction>
</comment>
<dbReference type="InterPro" id="IPR018189">
    <property type="entry name" value="Phosphoglucose_isomerase_CS"/>
</dbReference>
<dbReference type="PANTHER" id="PTHR11469:SF1">
    <property type="entry name" value="GLUCOSE-6-PHOSPHATE ISOMERASE"/>
    <property type="match status" value="1"/>
</dbReference>
<dbReference type="PANTHER" id="PTHR11469">
    <property type="entry name" value="GLUCOSE-6-PHOSPHATE ISOMERASE"/>
    <property type="match status" value="1"/>
</dbReference>
<evidence type="ECO:0000313" key="9">
    <source>
        <dbReference type="EMBL" id="NML31288.1"/>
    </source>
</evidence>
<dbReference type="EMBL" id="JABBFZ010000004">
    <property type="protein sequence ID" value="NML31288.1"/>
    <property type="molecule type" value="Genomic_DNA"/>
</dbReference>
<dbReference type="InterPro" id="IPR046348">
    <property type="entry name" value="SIS_dom_sf"/>
</dbReference>
<comment type="pathway">
    <text evidence="7">Carbohydrate biosynthesis; gluconeogenesis.</text>
</comment>
<dbReference type="HAMAP" id="MF_00473">
    <property type="entry name" value="G6P_isomerase"/>
    <property type="match status" value="1"/>
</dbReference>